<protein>
    <recommendedName>
        <fullName evidence="3">GYD domain-containing protein</fullName>
    </recommendedName>
</protein>
<organism evidence="1 2">
    <name type="scientific">Dyella flava</name>
    <dbReference type="NCBI Taxonomy" id="1920170"/>
    <lineage>
        <taxon>Bacteria</taxon>
        <taxon>Pseudomonadati</taxon>
        <taxon>Pseudomonadota</taxon>
        <taxon>Gammaproteobacteria</taxon>
        <taxon>Lysobacterales</taxon>
        <taxon>Rhodanobacteraceae</taxon>
        <taxon>Dyella</taxon>
    </lineage>
</organism>
<evidence type="ECO:0000313" key="2">
    <source>
        <dbReference type="Proteomes" id="UP001430149"/>
    </source>
</evidence>
<proteinExistence type="predicted"/>
<sequence>MAQYMIVTRFNSGHDLATLRSRAALVKQKTVAAVPELASKCGAKFALLGCSIDAIDIFHTDDVDAVSRAANIISVHGQAQTEVLPVVGWGEYLSAFSSLKHEPPARLASAGDGARKYAVITKFPQGFDHATLPQRSAAVKHNIIAAAPVLTGKWSNEFIVLGGSFDGIDIVESDDLMAVATAANIIRVYGGCSTELAVAVPWNNYLAKLPQAAA</sequence>
<evidence type="ECO:0008006" key="3">
    <source>
        <dbReference type="Google" id="ProtNLM"/>
    </source>
</evidence>
<dbReference type="RefSeq" id="WP_204679965.1">
    <property type="nucleotide sequence ID" value="NZ_BSNR01000017.1"/>
</dbReference>
<accession>A0ABS2JZL6</accession>
<comment type="caution">
    <text evidence="1">The sequence shown here is derived from an EMBL/GenBank/DDBJ whole genome shotgun (WGS) entry which is preliminary data.</text>
</comment>
<name>A0ABS2JZL6_9GAMM</name>
<dbReference type="EMBL" id="JADIKE010000027">
    <property type="protein sequence ID" value="MBM7124446.1"/>
    <property type="molecule type" value="Genomic_DNA"/>
</dbReference>
<keyword evidence="2" id="KW-1185">Reference proteome</keyword>
<evidence type="ECO:0000313" key="1">
    <source>
        <dbReference type="EMBL" id="MBM7124446.1"/>
    </source>
</evidence>
<gene>
    <name evidence="1" type="ORF">ISP19_03560</name>
</gene>
<dbReference type="Proteomes" id="UP001430149">
    <property type="component" value="Unassembled WGS sequence"/>
</dbReference>
<reference evidence="1" key="1">
    <citation type="submission" date="2020-10" db="EMBL/GenBank/DDBJ databases">
        <title>Phylogeny of dyella-like bacteria.</title>
        <authorList>
            <person name="Fu J."/>
        </authorList>
    </citation>
    <scope>NUCLEOTIDE SEQUENCE</scope>
    <source>
        <strain evidence="1">DHOC52</strain>
    </source>
</reference>